<evidence type="ECO:0000256" key="5">
    <source>
        <dbReference type="ARBA" id="ARBA00022989"/>
    </source>
</evidence>
<evidence type="ECO:0000313" key="10">
    <source>
        <dbReference type="Proteomes" id="UP000698242"/>
    </source>
</evidence>
<keyword evidence="3 9" id="KW-0808">Transferase</keyword>
<evidence type="ECO:0000256" key="2">
    <source>
        <dbReference type="ARBA" id="ARBA00022676"/>
    </source>
</evidence>
<feature type="domain" description="Glycosyltransferase 61 catalytic" evidence="8">
    <location>
        <begin position="177"/>
        <end position="337"/>
    </location>
</feature>
<keyword evidence="7" id="KW-0325">Glycoprotein</keyword>
<dbReference type="Pfam" id="PF04577">
    <property type="entry name" value="Glyco_transf_61"/>
    <property type="match status" value="1"/>
</dbReference>
<dbReference type="GO" id="GO:0097363">
    <property type="term" value="F:protein O-acetylglucosaminyltransferase activity"/>
    <property type="evidence" value="ECO:0007669"/>
    <property type="project" value="TreeGrafter"/>
</dbReference>
<dbReference type="EMBL" id="APKE01000021">
    <property type="protein sequence ID" value="KAF0675901.1"/>
    <property type="molecule type" value="Genomic_DNA"/>
</dbReference>
<protein>
    <submittedName>
        <fullName evidence="9">Glycoprotein 2-beta-D-xylosyltransferase</fullName>
        <ecNumber evidence="9">2.4.2.38</ecNumber>
    </submittedName>
</protein>
<dbReference type="OrthoDB" id="288504at2"/>
<organism evidence="9 10">
    <name type="scientific">Profundibacterium mesophilum KAUST100406-0324</name>
    <dbReference type="NCBI Taxonomy" id="1037889"/>
    <lineage>
        <taxon>Bacteria</taxon>
        <taxon>Pseudomonadati</taxon>
        <taxon>Pseudomonadota</taxon>
        <taxon>Alphaproteobacteria</taxon>
        <taxon>Rhodobacterales</taxon>
        <taxon>Roseobacteraceae</taxon>
        <taxon>Profundibacterium</taxon>
    </lineage>
</organism>
<dbReference type="InterPro" id="IPR049625">
    <property type="entry name" value="Glyco_transf_61_cat"/>
</dbReference>
<dbReference type="GO" id="GO:0016020">
    <property type="term" value="C:membrane"/>
    <property type="evidence" value="ECO:0007669"/>
    <property type="project" value="UniProtKB-SubCell"/>
</dbReference>
<dbReference type="GO" id="GO:0050513">
    <property type="term" value="F:glycoprotein 2-beta-D-xylosyltransferase activity"/>
    <property type="evidence" value="ECO:0007669"/>
    <property type="project" value="UniProtKB-EC"/>
</dbReference>
<keyword evidence="10" id="KW-1185">Reference proteome</keyword>
<dbReference type="GO" id="GO:0035269">
    <property type="term" value="P:protein O-linked glycosylation via mannose"/>
    <property type="evidence" value="ECO:0007669"/>
    <property type="project" value="TreeGrafter"/>
</dbReference>
<dbReference type="EC" id="2.4.2.38" evidence="9"/>
<evidence type="ECO:0000256" key="7">
    <source>
        <dbReference type="ARBA" id="ARBA00023180"/>
    </source>
</evidence>
<keyword evidence="6" id="KW-0472">Membrane</keyword>
<dbReference type="AlphaFoldDB" id="A0A921TD43"/>
<evidence type="ECO:0000313" key="9">
    <source>
        <dbReference type="EMBL" id="KAF0675901.1"/>
    </source>
</evidence>
<evidence type="ECO:0000256" key="3">
    <source>
        <dbReference type="ARBA" id="ARBA00022679"/>
    </source>
</evidence>
<evidence type="ECO:0000259" key="8">
    <source>
        <dbReference type="Pfam" id="PF04577"/>
    </source>
</evidence>
<keyword evidence="2 9" id="KW-0328">Glycosyltransferase</keyword>
<name>A0A921TD43_9RHOB</name>
<dbReference type="InterPro" id="IPR007657">
    <property type="entry name" value="Glycosyltransferase_61"/>
</dbReference>
<dbReference type="Proteomes" id="UP000698242">
    <property type="component" value="Unassembled WGS sequence"/>
</dbReference>
<dbReference type="PANTHER" id="PTHR20961:SF38">
    <property type="entry name" value="PROTEIN O-LINKED-MANNOSE BETA-1,4-N-ACETYLGLUCOSAMINYLTRANSFERASE 2"/>
    <property type="match status" value="1"/>
</dbReference>
<proteinExistence type="predicted"/>
<keyword evidence="4" id="KW-0812">Transmembrane</keyword>
<comment type="subcellular location">
    <subcellularLocation>
        <location evidence="1">Membrane</location>
        <topology evidence="1">Single-pass membrane protein</topology>
    </subcellularLocation>
</comment>
<dbReference type="PANTHER" id="PTHR20961">
    <property type="entry name" value="GLYCOSYLTRANSFERASE"/>
    <property type="match status" value="1"/>
</dbReference>
<gene>
    <name evidence="9" type="ORF">PMES_01791</name>
</gene>
<accession>A0A921TD43</accession>
<evidence type="ECO:0000256" key="6">
    <source>
        <dbReference type="ARBA" id="ARBA00023136"/>
    </source>
</evidence>
<evidence type="ECO:0000256" key="1">
    <source>
        <dbReference type="ARBA" id="ARBA00004167"/>
    </source>
</evidence>
<comment type="caution">
    <text evidence="9">The sequence shown here is derived from an EMBL/GenBank/DDBJ whole genome shotgun (WGS) entry which is preliminary data.</text>
</comment>
<dbReference type="RefSeq" id="WP_159965355.1">
    <property type="nucleotide sequence ID" value="NZ_APKE01000021.1"/>
</dbReference>
<evidence type="ECO:0000256" key="4">
    <source>
        <dbReference type="ARBA" id="ARBA00022692"/>
    </source>
</evidence>
<keyword evidence="5" id="KW-1133">Transmembrane helix</keyword>
<reference evidence="9" key="1">
    <citation type="submission" date="2013-03" db="EMBL/GenBank/DDBJ databases">
        <title>Genome Sequence of the Profundibacterium mesophilum strain KAUST100406-0324T from Red Sea, a novel genus in the family Rhodobacteraceae.</title>
        <authorList>
            <person name="Essack M."/>
            <person name="Alam I."/>
            <person name="Lafi F."/>
            <person name="Alawi W."/>
            <person name="Kamanu F."/>
            <person name="Al-Suwailem A."/>
            <person name="Lee O.O."/>
            <person name="Xu Y."/>
            <person name="Bajic V."/>
            <person name="Qian P.-Y."/>
            <person name="Archer J."/>
        </authorList>
    </citation>
    <scope>NUCLEOTIDE SEQUENCE</scope>
    <source>
        <strain evidence="9">KAUST100406-0324</strain>
    </source>
</reference>
<sequence length="393" mass="42675">MSKNVPLYVAPAEAEVTGLPGRLRRRLRWMGERWGRRAAQAGVPPMLLAGRYRRHVPAAEAATASIIHPPAPVPADLPIGLPASGLPREAGWFGFSFSDVPLRAAGPTRLLSIADARVLTGRTAFGDFSPAILDAAGRSLDLREIRHRPFHAPLARRAPDMHRRRAVWIAERVFDNYAHWFTAHLGKLVCLRDLGELGDLVLPMDRPAWVDASLARIGVAPAAELPRGAVLAADELVLLECDRFRPELLTAARSAAADPPGGAEKVFVTRRAARGRRLLGEETFVPFLEAQGFKIAEMEHLTFEAQVALMSRTKLLLAPHGAGLANMLFCAPGTTIIEIADPGYPNPNFYAMAAALGHRYGYVAARGVGAGHPLRRDLEVTRAQIESILDRAA</sequence>